<comment type="caution">
    <text evidence="1">The sequence shown here is derived from an EMBL/GenBank/DDBJ whole genome shotgun (WGS) entry which is preliminary data.</text>
</comment>
<name>A0ABU6ZZI6_9FABA</name>
<dbReference type="EMBL" id="JASCZI010279906">
    <property type="protein sequence ID" value="MED6227325.1"/>
    <property type="molecule type" value="Genomic_DNA"/>
</dbReference>
<reference evidence="1 2" key="1">
    <citation type="journal article" date="2023" name="Plants (Basel)">
        <title>Bridging the Gap: Combining Genomics and Transcriptomics Approaches to Understand Stylosanthes scabra, an Orphan Legume from the Brazilian Caatinga.</title>
        <authorList>
            <person name="Ferreira-Neto J.R.C."/>
            <person name="da Silva M.D."/>
            <person name="Binneck E."/>
            <person name="de Melo N.F."/>
            <person name="da Silva R.H."/>
            <person name="de Melo A.L.T.M."/>
            <person name="Pandolfi V."/>
            <person name="Bustamante F.O."/>
            <person name="Brasileiro-Vidal A.C."/>
            <person name="Benko-Iseppon A.M."/>
        </authorList>
    </citation>
    <scope>NUCLEOTIDE SEQUENCE [LARGE SCALE GENOMIC DNA]</scope>
    <source>
        <tissue evidence="1">Leaves</tissue>
    </source>
</reference>
<sequence>MADEDDPEFTNGDIEGIERLIYTDNAMPSYPNDGGDIEIDAGIPDVVVEPSSAISDDLHIGVLDVDIGTLDDDYGM</sequence>
<protein>
    <submittedName>
        <fullName evidence="1">Uncharacterized protein</fullName>
    </submittedName>
</protein>
<evidence type="ECO:0000313" key="1">
    <source>
        <dbReference type="EMBL" id="MED6227325.1"/>
    </source>
</evidence>
<keyword evidence="2" id="KW-1185">Reference proteome</keyword>
<evidence type="ECO:0000313" key="2">
    <source>
        <dbReference type="Proteomes" id="UP001341840"/>
    </source>
</evidence>
<dbReference type="Proteomes" id="UP001341840">
    <property type="component" value="Unassembled WGS sequence"/>
</dbReference>
<organism evidence="1 2">
    <name type="scientific">Stylosanthes scabra</name>
    <dbReference type="NCBI Taxonomy" id="79078"/>
    <lineage>
        <taxon>Eukaryota</taxon>
        <taxon>Viridiplantae</taxon>
        <taxon>Streptophyta</taxon>
        <taxon>Embryophyta</taxon>
        <taxon>Tracheophyta</taxon>
        <taxon>Spermatophyta</taxon>
        <taxon>Magnoliopsida</taxon>
        <taxon>eudicotyledons</taxon>
        <taxon>Gunneridae</taxon>
        <taxon>Pentapetalae</taxon>
        <taxon>rosids</taxon>
        <taxon>fabids</taxon>
        <taxon>Fabales</taxon>
        <taxon>Fabaceae</taxon>
        <taxon>Papilionoideae</taxon>
        <taxon>50 kb inversion clade</taxon>
        <taxon>dalbergioids sensu lato</taxon>
        <taxon>Dalbergieae</taxon>
        <taxon>Pterocarpus clade</taxon>
        <taxon>Stylosanthes</taxon>
    </lineage>
</organism>
<gene>
    <name evidence="1" type="ORF">PIB30_112454</name>
</gene>
<proteinExistence type="predicted"/>
<accession>A0ABU6ZZI6</accession>